<proteinExistence type="predicted"/>
<name>A0ABT2I4S6_9SPHN</name>
<sequence>MLHEPKFTAMAEVLGELGTEIEALGEVLCRDEDFAARHMRELQAIDLIAQKQRALAAIIAAGFSEAEMRRISLEALRARFCGFMEDAADSPVEGQGGAADDADSLDLWE</sequence>
<gene>
    <name evidence="2" type="ORF">NZK81_09650</name>
</gene>
<keyword evidence="3" id="KW-1185">Reference proteome</keyword>
<organism evidence="2 3">
    <name type="scientific">Novosphingobium mangrovi</name>
    <name type="common">ex Huang et al. 2023</name>
    <dbReference type="NCBI Taxonomy" id="2976432"/>
    <lineage>
        <taxon>Bacteria</taxon>
        <taxon>Pseudomonadati</taxon>
        <taxon>Pseudomonadota</taxon>
        <taxon>Alphaproteobacteria</taxon>
        <taxon>Sphingomonadales</taxon>
        <taxon>Sphingomonadaceae</taxon>
        <taxon>Novosphingobium</taxon>
    </lineage>
</organism>
<dbReference type="Proteomes" id="UP001165583">
    <property type="component" value="Unassembled WGS sequence"/>
</dbReference>
<feature type="region of interest" description="Disordered" evidence="1">
    <location>
        <begin position="88"/>
        <end position="109"/>
    </location>
</feature>
<evidence type="ECO:0000256" key="1">
    <source>
        <dbReference type="SAM" id="MobiDB-lite"/>
    </source>
</evidence>
<comment type="caution">
    <text evidence="2">The sequence shown here is derived from an EMBL/GenBank/DDBJ whole genome shotgun (WGS) entry which is preliminary data.</text>
</comment>
<dbReference type="EMBL" id="JANZXA010000005">
    <property type="protein sequence ID" value="MCT2399813.1"/>
    <property type="molecule type" value="Genomic_DNA"/>
</dbReference>
<dbReference type="RefSeq" id="WP_260045913.1">
    <property type="nucleotide sequence ID" value="NZ_JANZXA010000005.1"/>
</dbReference>
<protein>
    <submittedName>
        <fullName evidence="2">Uncharacterized protein</fullName>
    </submittedName>
</protein>
<feature type="compositionally biased region" description="Acidic residues" evidence="1">
    <location>
        <begin position="100"/>
        <end position="109"/>
    </location>
</feature>
<reference evidence="2" key="1">
    <citation type="submission" date="2022-09" db="EMBL/GenBank/DDBJ databases">
        <title>Novosphingobium sp. Nov., a polycyclic aromatic hydrocarbon-degrading bacterium isolated form mangrove sediments in HongKong.</title>
        <authorList>
            <person name="Hu Z."/>
        </authorList>
    </citation>
    <scope>NUCLEOTIDE SEQUENCE</scope>
    <source>
        <strain evidence="2">HK4-1</strain>
    </source>
</reference>
<evidence type="ECO:0000313" key="3">
    <source>
        <dbReference type="Proteomes" id="UP001165583"/>
    </source>
</evidence>
<evidence type="ECO:0000313" key="2">
    <source>
        <dbReference type="EMBL" id="MCT2399813.1"/>
    </source>
</evidence>
<accession>A0ABT2I4S6</accession>